<feature type="non-terminal residue" evidence="2">
    <location>
        <position position="69"/>
    </location>
</feature>
<keyword evidence="3" id="KW-1185">Reference proteome</keyword>
<feature type="non-terminal residue" evidence="2">
    <location>
        <position position="1"/>
    </location>
</feature>
<evidence type="ECO:0000313" key="3">
    <source>
        <dbReference type="Proteomes" id="UP000485058"/>
    </source>
</evidence>
<feature type="region of interest" description="Disordered" evidence="1">
    <location>
        <begin position="1"/>
        <end position="69"/>
    </location>
</feature>
<comment type="caution">
    <text evidence="2">The sequence shown here is derived from an EMBL/GenBank/DDBJ whole genome shotgun (WGS) entry which is preliminary data.</text>
</comment>
<evidence type="ECO:0000256" key="1">
    <source>
        <dbReference type="SAM" id="MobiDB-lite"/>
    </source>
</evidence>
<name>A0A699ZXZ8_HAELA</name>
<sequence length="69" mass="6628">PCVAQAGSQSAGLLHHQGLGQASAESAGAGAGAPGGAPQARPRDCADTRRRGHQPHAGHTAGVVQAAGE</sequence>
<protein>
    <submittedName>
        <fullName evidence="2">Uncharacterized protein</fullName>
    </submittedName>
</protein>
<proteinExistence type="predicted"/>
<reference evidence="2 3" key="1">
    <citation type="submission" date="2020-02" db="EMBL/GenBank/DDBJ databases">
        <title>Draft genome sequence of Haematococcus lacustris strain NIES-144.</title>
        <authorList>
            <person name="Morimoto D."/>
            <person name="Nakagawa S."/>
            <person name="Yoshida T."/>
            <person name="Sawayama S."/>
        </authorList>
    </citation>
    <scope>NUCLEOTIDE SEQUENCE [LARGE SCALE GENOMIC DNA]</scope>
    <source>
        <strain evidence="2 3">NIES-144</strain>
    </source>
</reference>
<feature type="compositionally biased region" description="Polar residues" evidence="1">
    <location>
        <begin position="1"/>
        <end position="11"/>
    </location>
</feature>
<accession>A0A699ZXZ8</accession>
<organism evidence="2 3">
    <name type="scientific">Haematococcus lacustris</name>
    <name type="common">Green alga</name>
    <name type="synonym">Haematococcus pluvialis</name>
    <dbReference type="NCBI Taxonomy" id="44745"/>
    <lineage>
        <taxon>Eukaryota</taxon>
        <taxon>Viridiplantae</taxon>
        <taxon>Chlorophyta</taxon>
        <taxon>core chlorophytes</taxon>
        <taxon>Chlorophyceae</taxon>
        <taxon>CS clade</taxon>
        <taxon>Chlamydomonadales</taxon>
        <taxon>Haematococcaceae</taxon>
        <taxon>Haematococcus</taxon>
    </lineage>
</organism>
<dbReference type="EMBL" id="BLLF01002205">
    <property type="protein sequence ID" value="GFH23158.1"/>
    <property type="molecule type" value="Genomic_DNA"/>
</dbReference>
<gene>
    <name evidence="2" type="ORF">HaLaN_20728</name>
</gene>
<evidence type="ECO:0000313" key="2">
    <source>
        <dbReference type="EMBL" id="GFH23158.1"/>
    </source>
</evidence>
<dbReference type="Proteomes" id="UP000485058">
    <property type="component" value="Unassembled WGS sequence"/>
</dbReference>
<dbReference type="AlphaFoldDB" id="A0A699ZXZ8"/>